<evidence type="ECO:0000256" key="1">
    <source>
        <dbReference type="ARBA" id="ARBA00006814"/>
    </source>
</evidence>
<gene>
    <name evidence="5" type="ORF">V4D30_10065</name>
</gene>
<dbReference type="Pfam" id="PF01750">
    <property type="entry name" value="HycI"/>
    <property type="match status" value="1"/>
</dbReference>
<protein>
    <submittedName>
        <fullName evidence="5">Hydrogenase maturation protease</fullName>
    </submittedName>
</protein>
<reference evidence="5" key="1">
    <citation type="submission" date="2024-01" db="EMBL/GenBank/DDBJ databases">
        <title>The first autotrophic representatives of the genus Thermodesulfovibrio.</title>
        <authorList>
            <person name="Maltseva A.I."/>
            <person name="Elcheninov A.G."/>
            <person name="Kublanov I.V."/>
            <person name="Lebedinsky A.V."/>
            <person name="Frolov E.N."/>
        </authorList>
    </citation>
    <scope>NUCLEOTIDE SEQUENCE</scope>
    <source>
        <strain evidence="5">3907-1M</strain>
    </source>
</reference>
<keyword evidence="2 5" id="KW-0645">Protease</keyword>
<dbReference type="NCBIfam" id="TIGR00072">
    <property type="entry name" value="hydrog_prot"/>
    <property type="match status" value="1"/>
</dbReference>
<dbReference type="GO" id="GO:0016485">
    <property type="term" value="P:protein processing"/>
    <property type="evidence" value="ECO:0007669"/>
    <property type="project" value="TreeGrafter"/>
</dbReference>
<dbReference type="PANTHER" id="PTHR30302:SF1">
    <property type="entry name" value="HYDROGENASE 2 MATURATION PROTEASE"/>
    <property type="match status" value="1"/>
</dbReference>
<evidence type="ECO:0000313" key="5">
    <source>
        <dbReference type="EMBL" id="XCH46677.1"/>
    </source>
</evidence>
<dbReference type="PANTHER" id="PTHR30302">
    <property type="entry name" value="HYDROGENASE 1 MATURATION PROTEASE"/>
    <property type="match status" value="1"/>
</dbReference>
<dbReference type="Gene3D" id="3.40.50.1450">
    <property type="entry name" value="HybD-like"/>
    <property type="match status" value="1"/>
</dbReference>
<sequence length="148" mass="16180">MKAIVVGIGNPNFKDDAVGLKIAEKLDGLVDTVSLLNISFQIIDSILGYDRAVIVDGVKSGAEPGSILEFNTDYWGNIYASGTHNLSIFEILRIGYSLFSDEMPEEIKIIGVEVEDVETLSRQLSPSVEAAIPEVISKIKEYLGIKEF</sequence>
<dbReference type="InterPro" id="IPR023430">
    <property type="entry name" value="Pept_HybD-like_dom_sf"/>
</dbReference>
<proteinExistence type="inferred from homology"/>
<evidence type="ECO:0000256" key="2">
    <source>
        <dbReference type="ARBA" id="ARBA00022670"/>
    </source>
</evidence>
<accession>A0AAU8GW28</accession>
<comment type="similarity">
    <text evidence="1">Belongs to the peptidase A31 family.</text>
</comment>
<dbReference type="SUPFAM" id="SSF53163">
    <property type="entry name" value="HybD-like"/>
    <property type="match status" value="1"/>
</dbReference>
<keyword evidence="3" id="KW-0064">Aspartyl protease</keyword>
<dbReference type="CDD" id="cd00518">
    <property type="entry name" value="H2MP"/>
    <property type="match status" value="1"/>
</dbReference>
<dbReference type="KEGG" id="taut:V4D30_10065"/>
<organism evidence="5">
    <name type="scientific">Thermodesulfovibrio autotrophicus</name>
    <dbReference type="NCBI Taxonomy" id="3118333"/>
    <lineage>
        <taxon>Bacteria</taxon>
        <taxon>Pseudomonadati</taxon>
        <taxon>Nitrospirota</taxon>
        <taxon>Thermodesulfovibrionia</taxon>
        <taxon>Thermodesulfovibrionales</taxon>
        <taxon>Thermodesulfovibrionaceae</taxon>
        <taxon>Thermodesulfovibrio</taxon>
    </lineage>
</organism>
<dbReference type="GO" id="GO:0004190">
    <property type="term" value="F:aspartic-type endopeptidase activity"/>
    <property type="evidence" value="ECO:0007669"/>
    <property type="project" value="UniProtKB-KW"/>
</dbReference>
<dbReference type="InterPro" id="IPR000671">
    <property type="entry name" value="Peptidase_A31"/>
</dbReference>
<dbReference type="GO" id="GO:0008047">
    <property type="term" value="F:enzyme activator activity"/>
    <property type="evidence" value="ECO:0007669"/>
    <property type="project" value="InterPro"/>
</dbReference>
<dbReference type="RefSeq" id="WP_353684202.1">
    <property type="nucleotide sequence ID" value="NZ_CP144373.1"/>
</dbReference>
<keyword evidence="4" id="KW-0378">Hydrolase</keyword>
<name>A0AAU8GW28_9BACT</name>
<evidence type="ECO:0000256" key="3">
    <source>
        <dbReference type="ARBA" id="ARBA00022750"/>
    </source>
</evidence>
<dbReference type="AlphaFoldDB" id="A0AAU8GW28"/>
<dbReference type="EMBL" id="CP144373">
    <property type="protein sequence ID" value="XCH46677.1"/>
    <property type="molecule type" value="Genomic_DNA"/>
</dbReference>
<evidence type="ECO:0000256" key="4">
    <source>
        <dbReference type="ARBA" id="ARBA00022801"/>
    </source>
</evidence>